<keyword evidence="16" id="KW-1185">Reference proteome</keyword>
<evidence type="ECO:0000256" key="10">
    <source>
        <dbReference type="ARBA" id="ARBA00047899"/>
    </source>
</evidence>
<dbReference type="Proteomes" id="UP001151760">
    <property type="component" value="Unassembled WGS sequence"/>
</dbReference>
<dbReference type="SUPFAM" id="SSF56112">
    <property type="entry name" value="Protein kinase-like (PK-like)"/>
    <property type="match status" value="1"/>
</dbReference>
<evidence type="ECO:0000256" key="4">
    <source>
        <dbReference type="ARBA" id="ARBA00022679"/>
    </source>
</evidence>
<dbReference type="Gene3D" id="1.10.510.10">
    <property type="entry name" value="Transferase(Phosphotransferase) domain 1"/>
    <property type="match status" value="1"/>
</dbReference>
<comment type="caution">
    <text evidence="15">The sequence shown here is derived from an EMBL/GenBank/DDBJ whole genome shotgun (WGS) entry which is preliminary data.</text>
</comment>
<evidence type="ECO:0000313" key="15">
    <source>
        <dbReference type="EMBL" id="GJT76150.1"/>
    </source>
</evidence>
<comment type="subcellular location">
    <subcellularLocation>
        <location evidence="1">Cell membrane</location>
        <topology evidence="1">Single-pass membrane protein</topology>
    </subcellularLocation>
</comment>
<evidence type="ECO:0000256" key="6">
    <source>
        <dbReference type="ARBA" id="ARBA00022741"/>
    </source>
</evidence>
<dbReference type="InterPro" id="IPR011009">
    <property type="entry name" value="Kinase-like_dom_sf"/>
</dbReference>
<accession>A0ABQ5GKY9</accession>
<feature type="domain" description="Protein kinase" evidence="14">
    <location>
        <begin position="265"/>
        <end position="502"/>
    </location>
</feature>
<reference evidence="15" key="2">
    <citation type="submission" date="2022-01" db="EMBL/GenBank/DDBJ databases">
        <authorList>
            <person name="Yamashiro T."/>
            <person name="Shiraishi A."/>
            <person name="Satake H."/>
            <person name="Nakayama K."/>
        </authorList>
    </citation>
    <scope>NUCLEOTIDE SEQUENCE</scope>
</reference>
<dbReference type="EMBL" id="BQNB010018599">
    <property type="protein sequence ID" value="GJT76150.1"/>
    <property type="molecule type" value="Genomic_DNA"/>
</dbReference>
<evidence type="ECO:0000256" key="8">
    <source>
        <dbReference type="ARBA" id="ARBA00022989"/>
    </source>
</evidence>
<sequence>MTFTDSRKATFHVFVSMTSKTCFSLLFIMDDDIFDFAIALRMFTKSLVIQKRVEDLQLGVESYQKKINITRPQTTISGIKKRDLYPPYQDPQGFIYVDNIGRNRLMRSDELYKFSYRTLTGLRTSLDDITKNIRMDQNRRDLPRDIPLDSVVVLRYEKRSKSKIKGKVPTKMELVLEQTQQGTSYELSVSAEGVEELKRKVKIKGEKKEALLTLRQKPGCLGLIMKMVYLLIMFCYLQSSIDVGGLGNLRSKFTYENLVEATNGFSPLNLLGSGGFGFVYKGYLADGTEVAVKELKVRGGQGERKFSAEVEIISRIHHRHLVSLVGYCVSENKRLLVCEYVPNNTLYFHLHVSKMVLDWLTRLKVAFSVARGIAYLHQDCKAFWGADDEEISEGGIPRVIVLGYDGLPIQPVAPPLPDYIPGPEDPQTLPVPQDEDEREPMFVQAHDPDYIIMVNVIPPDHVDDVPVVEPNQHDDVPVDPEPIIEDEDEDPEEDKFEEEEDP</sequence>
<evidence type="ECO:0000256" key="7">
    <source>
        <dbReference type="ARBA" id="ARBA00022840"/>
    </source>
</evidence>
<evidence type="ECO:0000256" key="11">
    <source>
        <dbReference type="ARBA" id="ARBA00048679"/>
    </source>
</evidence>
<organism evidence="15 16">
    <name type="scientific">Tanacetum coccineum</name>
    <dbReference type="NCBI Taxonomy" id="301880"/>
    <lineage>
        <taxon>Eukaryota</taxon>
        <taxon>Viridiplantae</taxon>
        <taxon>Streptophyta</taxon>
        <taxon>Embryophyta</taxon>
        <taxon>Tracheophyta</taxon>
        <taxon>Spermatophyta</taxon>
        <taxon>Magnoliopsida</taxon>
        <taxon>eudicotyledons</taxon>
        <taxon>Gunneridae</taxon>
        <taxon>Pentapetalae</taxon>
        <taxon>asterids</taxon>
        <taxon>campanulids</taxon>
        <taxon>Asterales</taxon>
        <taxon>Asteraceae</taxon>
        <taxon>Asteroideae</taxon>
        <taxon>Anthemideae</taxon>
        <taxon>Anthemidinae</taxon>
        <taxon>Tanacetum</taxon>
    </lineage>
</organism>
<gene>
    <name evidence="15" type="ORF">Tco_1042875</name>
</gene>
<dbReference type="EC" id="2.7.11.1" evidence="2"/>
<proteinExistence type="predicted"/>
<keyword evidence="7 12" id="KW-0067">ATP-binding</keyword>
<evidence type="ECO:0000256" key="13">
    <source>
        <dbReference type="SAM" id="MobiDB-lite"/>
    </source>
</evidence>
<keyword evidence="3" id="KW-0418">Kinase</keyword>
<keyword evidence="8" id="KW-1133">Transmembrane helix</keyword>
<feature type="region of interest" description="Disordered" evidence="13">
    <location>
        <begin position="462"/>
        <end position="502"/>
    </location>
</feature>
<keyword evidence="6 12" id="KW-0547">Nucleotide-binding</keyword>
<feature type="binding site" evidence="12">
    <location>
        <position position="293"/>
    </location>
    <ligand>
        <name>ATP</name>
        <dbReference type="ChEBI" id="CHEBI:30616"/>
    </ligand>
</feature>
<evidence type="ECO:0000313" key="16">
    <source>
        <dbReference type="Proteomes" id="UP001151760"/>
    </source>
</evidence>
<dbReference type="Pfam" id="PF07714">
    <property type="entry name" value="PK_Tyr_Ser-Thr"/>
    <property type="match status" value="1"/>
</dbReference>
<evidence type="ECO:0000256" key="12">
    <source>
        <dbReference type="PROSITE-ProRule" id="PRU10141"/>
    </source>
</evidence>
<dbReference type="InterPro" id="IPR017441">
    <property type="entry name" value="Protein_kinase_ATP_BS"/>
</dbReference>
<dbReference type="InterPro" id="IPR047117">
    <property type="entry name" value="PERK1-13-like"/>
</dbReference>
<evidence type="ECO:0000256" key="2">
    <source>
        <dbReference type="ARBA" id="ARBA00012513"/>
    </source>
</evidence>
<dbReference type="InterPro" id="IPR000719">
    <property type="entry name" value="Prot_kinase_dom"/>
</dbReference>
<comment type="catalytic activity">
    <reaction evidence="10">
        <text>L-threonyl-[protein] + ATP = O-phospho-L-threonyl-[protein] + ADP + H(+)</text>
        <dbReference type="Rhea" id="RHEA:46608"/>
        <dbReference type="Rhea" id="RHEA-COMP:11060"/>
        <dbReference type="Rhea" id="RHEA-COMP:11605"/>
        <dbReference type="ChEBI" id="CHEBI:15378"/>
        <dbReference type="ChEBI" id="CHEBI:30013"/>
        <dbReference type="ChEBI" id="CHEBI:30616"/>
        <dbReference type="ChEBI" id="CHEBI:61977"/>
        <dbReference type="ChEBI" id="CHEBI:456216"/>
        <dbReference type="EC" id="2.7.11.1"/>
    </reaction>
</comment>
<evidence type="ECO:0000256" key="5">
    <source>
        <dbReference type="ARBA" id="ARBA00022692"/>
    </source>
</evidence>
<protein>
    <recommendedName>
        <fullName evidence="2">non-specific serine/threonine protein kinase</fullName>
        <ecNumber evidence="2">2.7.11.1</ecNumber>
    </recommendedName>
</protein>
<reference evidence="15" key="1">
    <citation type="journal article" date="2022" name="Int. J. Mol. Sci.">
        <title>Draft Genome of Tanacetum Coccineum: Genomic Comparison of Closely Related Tanacetum-Family Plants.</title>
        <authorList>
            <person name="Yamashiro T."/>
            <person name="Shiraishi A."/>
            <person name="Nakayama K."/>
            <person name="Satake H."/>
        </authorList>
    </citation>
    <scope>NUCLEOTIDE SEQUENCE</scope>
</reference>
<keyword evidence="3" id="KW-0723">Serine/threonine-protein kinase</keyword>
<keyword evidence="5" id="KW-0812">Transmembrane</keyword>
<dbReference type="PANTHER" id="PTHR47982">
    <property type="entry name" value="PROLINE-RICH RECEPTOR-LIKE PROTEIN KINASE PERK4"/>
    <property type="match status" value="1"/>
</dbReference>
<evidence type="ECO:0000259" key="14">
    <source>
        <dbReference type="PROSITE" id="PS50011"/>
    </source>
</evidence>
<keyword evidence="9" id="KW-0472">Membrane</keyword>
<evidence type="ECO:0000256" key="3">
    <source>
        <dbReference type="ARBA" id="ARBA00022527"/>
    </source>
</evidence>
<dbReference type="InterPro" id="IPR001245">
    <property type="entry name" value="Ser-Thr/Tyr_kinase_cat_dom"/>
</dbReference>
<comment type="catalytic activity">
    <reaction evidence="11">
        <text>L-seryl-[protein] + ATP = O-phospho-L-seryl-[protein] + ADP + H(+)</text>
        <dbReference type="Rhea" id="RHEA:17989"/>
        <dbReference type="Rhea" id="RHEA-COMP:9863"/>
        <dbReference type="Rhea" id="RHEA-COMP:11604"/>
        <dbReference type="ChEBI" id="CHEBI:15378"/>
        <dbReference type="ChEBI" id="CHEBI:29999"/>
        <dbReference type="ChEBI" id="CHEBI:30616"/>
        <dbReference type="ChEBI" id="CHEBI:83421"/>
        <dbReference type="ChEBI" id="CHEBI:456216"/>
        <dbReference type="EC" id="2.7.11.1"/>
    </reaction>
</comment>
<evidence type="ECO:0000256" key="1">
    <source>
        <dbReference type="ARBA" id="ARBA00004162"/>
    </source>
</evidence>
<dbReference type="PANTHER" id="PTHR47982:SF45">
    <property type="entry name" value="NON-SPECIFIC SERINE_THREONINE PROTEIN KINASE"/>
    <property type="match status" value="1"/>
</dbReference>
<dbReference type="PROSITE" id="PS50011">
    <property type="entry name" value="PROTEIN_KINASE_DOM"/>
    <property type="match status" value="1"/>
</dbReference>
<feature type="compositionally biased region" description="Acidic residues" evidence="13">
    <location>
        <begin position="482"/>
        <end position="502"/>
    </location>
</feature>
<keyword evidence="4" id="KW-0808">Transferase</keyword>
<dbReference type="PROSITE" id="PS00107">
    <property type="entry name" value="PROTEIN_KINASE_ATP"/>
    <property type="match status" value="1"/>
</dbReference>
<name>A0ABQ5GKY9_9ASTR</name>
<evidence type="ECO:0000256" key="9">
    <source>
        <dbReference type="ARBA" id="ARBA00023136"/>
    </source>
</evidence>